<gene>
    <name evidence="1" type="ORF">C8J28_12537</name>
</gene>
<dbReference type="SUPFAM" id="SSF52540">
    <property type="entry name" value="P-loop containing nucleoside triphosphate hydrolases"/>
    <property type="match status" value="1"/>
</dbReference>
<dbReference type="Gene3D" id="3.40.50.300">
    <property type="entry name" value="P-loop containing nucleotide triphosphate hydrolases"/>
    <property type="match status" value="1"/>
</dbReference>
<protein>
    <recommendedName>
        <fullName evidence="3">Sulfotransferase family protein</fullName>
    </recommendedName>
</protein>
<sequence length="330" mass="37602">MARVVLHIGTHKTATTTIQDMFAHNAELLRQHGVIYPRLSRVAGHHGLVMEWNKLPEIYALANGSIETLKQLARNYAKVPGTLFLSSEEFSRGKPGARVDFRAVRELLSDFESVSVVCVLREQWQFMQSIYLQASKERQPPRPSAMVDSVLRSDMTDGLWIDYNLLYDHLLAAFAPEEITFLDFDTCRRHRDGVVGAMLETLECGLSGSSLKIVHDGLSNVSPLALPTFAACVITEPDQPARWVLECTTGAFRLEYGDDARSCLWTRSEFAQLMEYARQRNGRLSERLKGVQPEFRLSESDPHEGRIYRDGLNPSFWTRSCRWMYRARKS</sequence>
<evidence type="ECO:0008006" key="3">
    <source>
        <dbReference type="Google" id="ProtNLM"/>
    </source>
</evidence>
<dbReference type="EMBL" id="QAOT01000025">
    <property type="protein sequence ID" value="PTR12078.1"/>
    <property type="molecule type" value="Genomic_DNA"/>
</dbReference>
<evidence type="ECO:0000313" key="1">
    <source>
        <dbReference type="EMBL" id="PTR12078.1"/>
    </source>
</evidence>
<organism evidence="1 2">
    <name type="scientific">Cereibacter azotoformans</name>
    <dbReference type="NCBI Taxonomy" id="43057"/>
    <lineage>
        <taxon>Bacteria</taxon>
        <taxon>Pseudomonadati</taxon>
        <taxon>Pseudomonadota</taxon>
        <taxon>Alphaproteobacteria</taxon>
        <taxon>Rhodobacterales</taxon>
        <taxon>Paracoccaceae</taxon>
        <taxon>Cereibacter</taxon>
    </lineage>
</organism>
<proteinExistence type="predicted"/>
<dbReference type="Proteomes" id="UP000244060">
    <property type="component" value="Unassembled WGS sequence"/>
</dbReference>
<dbReference type="AlphaFoldDB" id="A0A2T5JSV0"/>
<accession>A0A2T5JSV0</accession>
<keyword evidence="2" id="KW-1185">Reference proteome</keyword>
<reference evidence="1 2" key="1">
    <citation type="submission" date="2018-04" db="EMBL/GenBank/DDBJ databases">
        <title>Genomic Encyclopedia of Type Strains, Phase III (KMG-III): the genomes of soil and plant-associated and newly described type strains.</title>
        <authorList>
            <person name="Whitman W."/>
        </authorList>
    </citation>
    <scope>NUCLEOTIDE SEQUENCE [LARGE SCALE GENOMIC DNA]</scope>
    <source>
        <strain evidence="1 2">KA25</strain>
    </source>
</reference>
<dbReference type="OrthoDB" id="547419at2"/>
<dbReference type="RefSeq" id="WP_108222444.1">
    <property type="nucleotide sequence ID" value="NZ_QAOT01000025.1"/>
</dbReference>
<dbReference type="InterPro" id="IPR027417">
    <property type="entry name" value="P-loop_NTPase"/>
</dbReference>
<comment type="caution">
    <text evidence="1">The sequence shown here is derived from an EMBL/GenBank/DDBJ whole genome shotgun (WGS) entry which is preliminary data.</text>
</comment>
<name>A0A2T5JSV0_9RHOB</name>
<evidence type="ECO:0000313" key="2">
    <source>
        <dbReference type="Proteomes" id="UP000244060"/>
    </source>
</evidence>